<name>A0A263BRC2_9BACI</name>
<evidence type="ECO:0000256" key="5">
    <source>
        <dbReference type="ARBA" id="ARBA00023136"/>
    </source>
</evidence>
<keyword evidence="3 6" id="KW-0812">Transmembrane</keyword>
<evidence type="ECO:0000256" key="6">
    <source>
        <dbReference type="SAM" id="Phobius"/>
    </source>
</evidence>
<dbReference type="PANTHER" id="PTHR36115:SF9">
    <property type="entry name" value="LMO1584 PROTEIN"/>
    <property type="match status" value="1"/>
</dbReference>
<dbReference type="GO" id="GO:0005886">
    <property type="term" value="C:plasma membrane"/>
    <property type="evidence" value="ECO:0007669"/>
    <property type="project" value="UniProtKB-SubCell"/>
</dbReference>
<keyword evidence="5 6" id="KW-0472">Membrane</keyword>
<feature type="transmembrane region" description="Helical" evidence="6">
    <location>
        <begin position="199"/>
        <end position="226"/>
    </location>
</feature>
<reference evidence="9" key="1">
    <citation type="submission" date="2017-08" db="EMBL/GenBank/DDBJ databases">
        <authorList>
            <person name="Huang Z."/>
        </authorList>
    </citation>
    <scope>NUCLEOTIDE SEQUENCE [LARGE SCALE GENOMIC DNA]</scope>
    <source>
        <strain evidence="9">SA5d-4</strain>
    </source>
</reference>
<comment type="subcellular location">
    <subcellularLocation>
        <location evidence="1">Cell membrane</location>
        <topology evidence="1">Multi-pass membrane protein</topology>
    </subcellularLocation>
</comment>
<dbReference type="InterPro" id="IPR051791">
    <property type="entry name" value="Pra-immunoreactive"/>
</dbReference>
<evidence type="ECO:0000313" key="9">
    <source>
        <dbReference type="Proteomes" id="UP000217083"/>
    </source>
</evidence>
<evidence type="ECO:0000259" key="7">
    <source>
        <dbReference type="Pfam" id="PF06271"/>
    </source>
</evidence>
<evidence type="ECO:0000313" key="8">
    <source>
        <dbReference type="EMBL" id="OZM55776.1"/>
    </source>
</evidence>
<dbReference type="Pfam" id="PF06271">
    <property type="entry name" value="RDD"/>
    <property type="match status" value="2"/>
</dbReference>
<dbReference type="Proteomes" id="UP000217083">
    <property type="component" value="Unassembled WGS sequence"/>
</dbReference>
<feature type="transmembrane region" description="Helical" evidence="6">
    <location>
        <begin position="281"/>
        <end position="306"/>
    </location>
</feature>
<dbReference type="EMBL" id="NPIA01000013">
    <property type="protein sequence ID" value="OZM55776.1"/>
    <property type="molecule type" value="Genomic_DNA"/>
</dbReference>
<evidence type="ECO:0000256" key="4">
    <source>
        <dbReference type="ARBA" id="ARBA00022989"/>
    </source>
</evidence>
<accession>A0A263BRC2</accession>
<reference evidence="8 9" key="2">
    <citation type="submission" date="2017-09" db="EMBL/GenBank/DDBJ databases">
        <title>Bacillus patelloidae sp. nov., isolated from the intestinal tract of a marine limpet.</title>
        <authorList>
            <person name="Liu R."/>
            <person name="Dong C."/>
            <person name="Shao Z."/>
        </authorList>
    </citation>
    <scope>NUCLEOTIDE SEQUENCE [LARGE SCALE GENOMIC DNA]</scope>
    <source>
        <strain evidence="8 9">SA5d-4</strain>
    </source>
</reference>
<sequence length="343" mass="38487">MSCVGGFKMTEYAPIWRRFLAAVLDFIVIFLTSSILAVLIGGTAGILEVGATTEDKMEMYINISTFILALLYLFLLPKLWSGLTVGKELMGIKVEKYNGDKVTYWSMTKRLFIAYFIFPVILSIFLSVYVYIILIISNLLLLLFRRDNRSYHDIIGGTHVIVYRKDGLKSSRVWMFMKDLLSGSQAVQEVKIAPIWRRLVANVIDGISIVIAVFLMSFLIIIATAGNMDNYDTTIDNILIFGGLLYPLVLPIIWTGLTIGKRMLGIKIVKASGEDVSALQIILRGFIIIFVYIASVGILFTLSIILMTSRKDKRSLHDIIAGTKVIKIEDDVKMINQEVSTSN</sequence>
<dbReference type="PRINTS" id="PR00173">
    <property type="entry name" value="EDTRNSPORT"/>
</dbReference>
<evidence type="ECO:0000256" key="2">
    <source>
        <dbReference type="ARBA" id="ARBA00022475"/>
    </source>
</evidence>
<feature type="transmembrane region" description="Helical" evidence="6">
    <location>
        <begin position="59"/>
        <end position="80"/>
    </location>
</feature>
<organism evidence="8 9">
    <name type="scientific">Lottiidibacillus patelloidae</name>
    <dbReference type="NCBI Taxonomy" id="2670334"/>
    <lineage>
        <taxon>Bacteria</taxon>
        <taxon>Bacillati</taxon>
        <taxon>Bacillota</taxon>
        <taxon>Bacilli</taxon>
        <taxon>Bacillales</taxon>
        <taxon>Bacillaceae</taxon>
        <taxon>Lottiidibacillus</taxon>
    </lineage>
</organism>
<proteinExistence type="predicted"/>
<dbReference type="PANTHER" id="PTHR36115">
    <property type="entry name" value="PROLINE-RICH ANTIGEN HOMOLOG-RELATED"/>
    <property type="match status" value="1"/>
</dbReference>
<feature type="domain" description="RDD" evidence="7">
    <location>
        <begin position="193"/>
        <end position="322"/>
    </location>
</feature>
<comment type="caution">
    <text evidence="8">The sequence shown here is derived from an EMBL/GenBank/DDBJ whole genome shotgun (WGS) entry which is preliminary data.</text>
</comment>
<feature type="transmembrane region" description="Helical" evidence="6">
    <location>
        <begin position="20"/>
        <end position="47"/>
    </location>
</feature>
<dbReference type="InterPro" id="IPR010432">
    <property type="entry name" value="RDD"/>
</dbReference>
<evidence type="ECO:0000256" key="1">
    <source>
        <dbReference type="ARBA" id="ARBA00004651"/>
    </source>
</evidence>
<protein>
    <recommendedName>
        <fullName evidence="7">RDD domain-containing protein</fullName>
    </recommendedName>
</protein>
<keyword evidence="2" id="KW-1003">Cell membrane</keyword>
<feature type="domain" description="RDD" evidence="7">
    <location>
        <begin position="12"/>
        <end position="157"/>
    </location>
</feature>
<dbReference type="AlphaFoldDB" id="A0A263BRC2"/>
<keyword evidence="4 6" id="KW-1133">Transmembrane helix</keyword>
<feature type="transmembrane region" description="Helical" evidence="6">
    <location>
        <begin position="112"/>
        <end position="144"/>
    </location>
</feature>
<gene>
    <name evidence="8" type="ORF">CIB95_15550</name>
</gene>
<evidence type="ECO:0000256" key="3">
    <source>
        <dbReference type="ARBA" id="ARBA00022692"/>
    </source>
</evidence>
<feature type="transmembrane region" description="Helical" evidence="6">
    <location>
        <begin position="238"/>
        <end position="260"/>
    </location>
</feature>
<keyword evidence="9" id="KW-1185">Reference proteome</keyword>